<organism evidence="2 3">
    <name type="scientific">Pythium oligandrum</name>
    <name type="common">Mycoparasitic fungus</name>
    <dbReference type="NCBI Taxonomy" id="41045"/>
    <lineage>
        <taxon>Eukaryota</taxon>
        <taxon>Sar</taxon>
        <taxon>Stramenopiles</taxon>
        <taxon>Oomycota</taxon>
        <taxon>Peronosporomycetes</taxon>
        <taxon>Pythiales</taxon>
        <taxon>Pythiaceae</taxon>
        <taxon>Pythium</taxon>
    </lineage>
</organism>
<sequence>MEQPSVAALAREFHEDGFVALEDKKHVLSTDEVASLHELVMKRFDQYIALAEAEQIDLSLEANSEVIPGFYVRKGGRIDMQLIGMDILSKIHPLHKRVLKEVHPIDPEVLHRLEEHWRSVVDAIFTTTAEREHNRDQNDAQNDTKELEAPYYLEYVGCVVARPADEDQNWHLDGVHRDLDSHQAADRINVFVPLVAIAKEVGGTEMKRRSQFRDNGQGGTTFDHYAHLESITHYAAAGTPIIMDYRIWHRGKANRSSVARPLMYFKYSRRSQPVPATSSRRLSGSECDEARERKKRKRIVPVSLGQ</sequence>
<dbReference type="Proteomes" id="UP000794436">
    <property type="component" value="Unassembled WGS sequence"/>
</dbReference>
<evidence type="ECO:0008006" key="4">
    <source>
        <dbReference type="Google" id="ProtNLM"/>
    </source>
</evidence>
<dbReference type="OrthoDB" id="420046at2759"/>
<accession>A0A8K1FKR1</accession>
<dbReference type="AlphaFoldDB" id="A0A8K1FKR1"/>
<feature type="region of interest" description="Disordered" evidence="1">
    <location>
        <begin position="270"/>
        <end position="306"/>
    </location>
</feature>
<evidence type="ECO:0000313" key="2">
    <source>
        <dbReference type="EMBL" id="TMW61963.1"/>
    </source>
</evidence>
<evidence type="ECO:0000313" key="3">
    <source>
        <dbReference type="Proteomes" id="UP000794436"/>
    </source>
</evidence>
<name>A0A8K1FKR1_PYTOL</name>
<protein>
    <recommendedName>
        <fullName evidence="4">Phytanoyl-CoA dioxygenase</fullName>
    </recommendedName>
</protein>
<dbReference type="PANTHER" id="PTHR37563:SF2">
    <property type="entry name" value="PHYTANOYL-COA DIOXYGENASE FAMILY PROTEIN (AFU_ORTHOLOGUE AFUA_2G03330)"/>
    <property type="match status" value="1"/>
</dbReference>
<dbReference type="InterPro" id="IPR008775">
    <property type="entry name" value="Phytyl_CoA_dOase-like"/>
</dbReference>
<keyword evidence="3" id="KW-1185">Reference proteome</keyword>
<comment type="caution">
    <text evidence="2">The sequence shown here is derived from an EMBL/GenBank/DDBJ whole genome shotgun (WGS) entry which is preliminary data.</text>
</comment>
<gene>
    <name evidence="2" type="ORF">Poli38472_009456</name>
</gene>
<dbReference type="PANTHER" id="PTHR37563">
    <property type="entry name" value="PHYTANOYL-COA DIOXYGENASE FAMILY PROTEIN (AFU_ORTHOLOGUE AFUA_2G03330)"/>
    <property type="match status" value="1"/>
</dbReference>
<dbReference type="SUPFAM" id="SSF51197">
    <property type="entry name" value="Clavaminate synthase-like"/>
    <property type="match status" value="1"/>
</dbReference>
<reference evidence="2" key="1">
    <citation type="submission" date="2019-03" db="EMBL/GenBank/DDBJ databases">
        <title>Long read genome sequence of the mycoparasitic Pythium oligandrum ATCC 38472 isolated from sugarbeet rhizosphere.</title>
        <authorList>
            <person name="Gaulin E."/>
        </authorList>
    </citation>
    <scope>NUCLEOTIDE SEQUENCE</scope>
    <source>
        <strain evidence="2">ATCC 38472_TT</strain>
    </source>
</reference>
<dbReference type="InterPro" id="IPR051961">
    <property type="entry name" value="Fungal_Metabolite_Diox"/>
</dbReference>
<evidence type="ECO:0000256" key="1">
    <source>
        <dbReference type="SAM" id="MobiDB-lite"/>
    </source>
</evidence>
<dbReference type="EMBL" id="SPLM01000074">
    <property type="protein sequence ID" value="TMW61963.1"/>
    <property type="molecule type" value="Genomic_DNA"/>
</dbReference>
<dbReference type="Gene3D" id="2.60.120.620">
    <property type="entry name" value="q2cbj1_9rhob like domain"/>
    <property type="match status" value="1"/>
</dbReference>
<proteinExistence type="predicted"/>
<dbReference type="Pfam" id="PF05721">
    <property type="entry name" value="PhyH"/>
    <property type="match status" value="1"/>
</dbReference>
<feature type="compositionally biased region" description="Polar residues" evidence="1">
    <location>
        <begin position="270"/>
        <end position="282"/>
    </location>
</feature>